<dbReference type="InterPro" id="IPR020631">
    <property type="entry name" value="THF_DH/CycHdrlase_NAD-bd_dom"/>
</dbReference>
<sequence length="407" mass="44989">MVVLSLPCSHKKTKYFVDRLSRIGPACKILDSLRPGVEIVAKNLGLTTMFHLLRLLYAVSMARCPTHAMVLEMPLVPFKWSSNLVVRTLLAVEVQTPDLDMLETMVKVIEVATKVLEAIAYGNRDTPYLLKGFTWYPDLVEAFEVWCYRSKVAKRRLGNLPSVTNSSMTTSSYRSNFELLNSNAGLEDHGALGVSRVQMPSFSMLMTRPSNYRFGANQKPLCPSAKKRQKAMPQRLVPGAKPAAAKGLDGIKERHVFEVGIKSYDINLPEKVPEAELIQKVQELNAHPDIHGILVQLPLPAHINEENVLNEISIEKDVDGFHPLNIGKLGMKGRDPLFQPCTPKGCLELLSRSGISVKSKRAVVVGRSNIVGLPDCVASSQSDAFIASEFTHITAITKALFVKRTSS</sequence>
<evidence type="ECO:0000256" key="1">
    <source>
        <dbReference type="ARBA" id="ARBA00022563"/>
    </source>
</evidence>
<dbReference type="PANTHER" id="PTHR48099:SF27">
    <property type="entry name" value="BIFUNCTIONAL PROTEIN FOLD 2"/>
    <property type="match status" value="1"/>
</dbReference>
<dbReference type="Proteomes" id="UP000631114">
    <property type="component" value="Unassembled WGS sequence"/>
</dbReference>
<dbReference type="InterPro" id="IPR020630">
    <property type="entry name" value="THF_DH/CycHdrlase_cat_dom"/>
</dbReference>
<dbReference type="SUPFAM" id="SSF51735">
    <property type="entry name" value="NAD(P)-binding Rossmann-fold domains"/>
    <property type="match status" value="1"/>
</dbReference>
<feature type="domain" description="Tetrahydrofolate dehydrogenase/cyclohydrolase NAD(P)-binding" evidence="3">
    <location>
        <begin position="340"/>
        <end position="386"/>
    </location>
</feature>
<evidence type="ECO:0000259" key="3">
    <source>
        <dbReference type="Pfam" id="PF02882"/>
    </source>
</evidence>
<dbReference type="InterPro" id="IPR000672">
    <property type="entry name" value="THF_DH/CycHdrlase"/>
</dbReference>
<dbReference type="EMBL" id="JADFTS010000004">
    <property type="protein sequence ID" value="KAF9608936.1"/>
    <property type="molecule type" value="Genomic_DNA"/>
</dbReference>
<dbReference type="OrthoDB" id="5126881at2759"/>
<reference evidence="4 5" key="1">
    <citation type="submission" date="2020-10" db="EMBL/GenBank/DDBJ databases">
        <title>The Coptis chinensis genome and diversification of protoberbering-type alkaloids.</title>
        <authorList>
            <person name="Wang B."/>
            <person name="Shu S."/>
            <person name="Song C."/>
            <person name="Liu Y."/>
        </authorList>
    </citation>
    <scope>NUCLEOTIDE SEQUENCE [LARGE SCALE GENOMIC DNA]</scope>
    <source>
        <strain evidence="4">HL-2020</strain>
        <tissue evidence="4">Leaf</tissue>
    </source>
</reference>
<dbReference type="GO" id="GO:0004488">
    <property type="term" value="F:methylenetetrahydrofolate dehydrogenase (NADP+) activity"/>
    <property type="evidence" value="ECO:0007669"/>
    <property type="project" value="InterPro"/>
</dbReference>
<organism evidence="4 5">
    <name type="scientific">Coptis chinensis</name>
    <dbReference type="NCBI Taxonomy" id="261450"/>
    <lineage>
        <taxon>Eukaryota</taxon>
        <taxon>Viridiplantae</taxon>
        <taxon>Streptophyta</taxon>
        <taxon>Embryophyta</taxon>
        <taxon>Tracheophyta</taxon>
        <taxon>Spermatophyta</taxon>
        <taxon>Magnoliopsida</taxon>
        <taxon>Ranunculales</taxon>
        <taxon>Ranunculaceae</taxon>
        <taxon>Coptidoideae</taxon>
        <taxon>Coptis</taxon>
    </lineage>
</organism>
<dbReference type="Gene3D" id="3.40.50.720">
    <property type="entry name" value="NAD(P)-binding Rossmann-like Domain"/>
    <property type="match status" value="1"/>
</dbReference>
<dbReference type="Pfam" id="PF02882">
    <property type="entry name" value="THF_DHG_CYH_C"/>
    <property type="match status" value="1"/>
</dbReference>
<evidence type="ECO:0000259" key="2">
    <source>
        <dbReference type="Pfam" id="PF00763"/>
    </source>
</evidence>
<keyword evidence="5" id="KW-1185">Reference proteome</keyword>
<dbReference type="GO" id="GO:0005829">
    <property type="term" value="C:cytosol"/>
    <property type="evidence" value="ECO:0007669"/>
    <property type="project" value="TreeGrafter"/>
</dbReference>
<dbReference type="GO" id="GO:0004477">
    <property type="term" value="F:methenyltetrahydrofolate cyclohydrolase activity"/>
    <property type="evidence" value="ECO:0007669"/>
    <property type="project" value="TreeGrafter"/>
</dbReference>
<dbReference type="InterPro" id="IPR036291">
    <property type="entry name" value="NAD(P)-bd_dom_sf"/>
</dbReference>
<keyword evidence="1" id="KW-0554">One-carbon metabolism</keyword>
<dbReference type="PANTHER" id="PTHR48099">
    <property type="entry name" value="C-1-TETRAHYDROFOLATE SYNTHASE, CYTOPLASMIC-RELATED"/>
    <property type="match status" value="1"/>
</dbReference>
<accession>A0A835M334</accession>
<dbReference type="AlphaFoldDB" id="A0A835M334"/>
<dbReference type="SUPFAM" id="SSF53223">
    <property type="entry name" value="Aminoacid dehydrogenase-like, N-terminal domain"/>
    <property type="match status" value="1"/>
</dbReference>
<evidence type="ECO:0000313" key="4">
    <source>
        <dbReference type="EMBL" id="KAF9608936.1"/>
    </source>
</evidence>
<proteinExistence type="predicted"/>
<evidence type="ECO:0008006" key="6">
    <source>
        <dbReference type="Google" id="ProtNLM"/>
    </source>
</evidence>
<dbReference type="Gene3D" id="3.40.50.10860">
    <property type="entry name" value="Leucine Dehydrogenase, chain A, domain 1"/>
    <property type="match status" value="1"/>
</dbReference>
<name>A0A835M334_9MAGN</name>
<protein>
    <recommendedName>
        <fullName evidence="6">Methenyltetrahydrofolate cyclohydrolase</fullName>
    </recommendedName>
</protein>
<feature type="domain" description="Tetrahydrofolate dehydrogenase/cyclohydrolase catalytic" evidence="2">
    <location>
        <begin position="251"/>
        <end position="319"/>
    </location>
</feature>
<comment type="caution">
    <text evidence="4">The sequence shown here is derived from an EMBL/GenBank/DDBJ whole genome shotgun (WGS) entry which is preliminary data.</text>
</comment>
<dbReference type="Pfam" id="PF00763">
    <property type="entry name" value="THF_DHG_CYH"/>
    <property type="match status" value="1"/>
</dbReference>
<dbReference type="InterPro" id="IPR046346">
    <property type="entry name" value="Aminoacid_DH-like_N_sf"/>
</dbReference>
<evidence type="ECO:0000313" key="5">
    <source>
        <dbReference type="Proteomes" id="UP000631114"/>
    </source>
</evidence>
<gene>
    <name evidence="4" type="ORF">IFM89_012104</name>
</gene>
<dbReference type="PRINTS" id="PR00085">
    <property type="entry name" value="THFDHDRGNASE"/>
</dbReference>
<dbReference type="GO" id="GO:0035999">
    <property type="term" value="P:tetrahydrofolate interconversion"/>
    <property type="evidence" value="ECO:0007669"/>
    <property type="project" value="TreeGrafter"/>
</dbReference>